<reference evidence="1" key="1">
    <citation type="submission" date="2019-10" db="EMBL/GenBank/DDBJ databases">
        <authorList>
            <consortium name="DOE Joint Genome Institute"/>
            <person name="Kuo A."/>
            <person name="Miyauchi S."/>
            <person name="Kiss E."/>
            <person name="Drula E."/>
            <person name="Kohler A."/>
            <person name="Sanchez-Garcia M."/>
            <person name="Andreopoulos B."/>
            <person name="Barry K.W."/>
            <person name="Bonito G."/>
            <person name="Buee M."/>
            <person name="Carver A."/>
            <person name="Chen C."/>
            <person name="Cichocki N."/>
            <person name="Clum A."/>
            <person name="Culley D."/>
            <person name="Crous P.W."/>
            <person name="Fauchery L."/>
            <person name="Girlanda M."/>
            <person name="Hayes R."/>
            <person name="Keri Z."/>
            <person name="Labutti K."/>
            <person name="Lipzen A."/>
            <person name="Lombard V."/>
            <person name="Magnuson J."/>
            <person name="Maillard F."/>
            <person name="Morin E."/>
            <person name="Murat C."/>
            <person name="Nolan M."/>
            <person name="Ohm R."/>
            <person name="Pangilinan J."/>
            <person name="Pereira M."/>
            <person name="Perotto S."/>
            <person name="Peter M."/>
            <person name="Riley R."/>
            <person name="Sitrit Y."/>
            <person name="Stielow B."/>
            <person name="Szollosi G."/>
            <person name="Zifcakova L."/>
            <person name="Stursova M."/>
            <person name="Spatafora J.W."/>
            <person name="Tedersoo L."/>
            <person name="Vaario L.-M."/>
            <person name="Yamada A."/>
            <person name="Yan M."/>
            <person name="Wang P."/>
            <person name="Xu J."/>
            <person name="Bruns T."/>
            <person name="Baldrian P."/>
            <person name="Vilgalys R."/>
            <person name="Henrissat B."/>
            <person name="Grigoriev I.V."/>
            <person name="Hibbett D."/>
            <person name="Nagy L.G."/>
            <person name="Martin F.M."/>
        </authorList>
    </citation>
    <scope>NUCLEOTIDE SEQUENCE</scope>
    <source>
        <strain evidence="1">P2</strain>
    </source>
</reference>
<keyword evidence="2" id="KW-1185">Reference proteome</keyword>
<comment type="caution">
    <text evidence="1">The sequence shown here is derived from an EMBL/GenBank/DDBJ whole genome shotgun (WGS) entry which is preliminary data.</text>
</comment>
<protein>
    <submittedName>
        <fullName evidence="1">Uncharacterized protein</fullName>
    </submittedName>
</protein>
<gene>
    <name evidence="1" type="ORF">BDM02DRAFT_3119331</name>
</gene>
<dbReference type="Proteomes" id="UP000886501">
    <property type="component" value="Unassembled WGS sequence"/>
</dbReference>
<evidence type="ECO:0000313" key="2">
    <source>
        <dbReference type="Proteomes" id="UP000886501"/>
    </source>
</evidence>
<organism evidence="1 2">
    <name type="scientific">Thelephora ganbajun</name>
    <name type="common">Ganba fungus</name>
    <dbReference type="NCBI Taxonomy" id="370292"/>
    <lineage>
        <taxon>Eukaryota</taxon>
        <taxon>Fungi</taxon>
        <taxon>Dikarya</taxon>
        <taxon>Basidiomycota</taxon>
        <taxon>Agaricomycotina</taxon>
        <taxon>Agaricomycetes</taxon>
        <taxon>Thelephorales</taxon>
        <taxon>Thelephoraceae</taxon>
        <taxon>Thelephora</taxon>
    </lineage>
</organism>
<reference evidence="1" key="2">
    <citation type="journal article" date="2020" name="Nat. Commun.">
        <title>Large-scale genome sequencing of mycorrhizal fungi provides insights into the early evolution of symbiotic traits.</title>
        <authorList>
            <person name="Miyauchi S."/>
            <person name="Kiss E."/>
            <person name="Kuo A."/>
            <person name="Drula E."/>
            <person name="Kohler A."/>
            <person name="Sanchez-Garcia M."/>
            <person name="Morin E."/>
            <person name="Andreopoulos B."/>
            <person name="Barry K.W."/>
            <person name="Bonito G."/>
            <person name="Buee M."/>
            <person name="Carver A."/>
            <person name="Chen C."/>
            <person name="Cichocki N."/>
            <person name="Clum A."/>
            <person name="Culley D."/>
            <person name="Crous P.W."/>
            <person name="Fauchery L."/>
            <person name="Girlanda M."/>
            <person name="Hayes R.D."/>
            <person name="Keri Z."/>
            <person name="LaButti K."/>
            <person name="Lipzen A."/>
            <person name="Lombard V."/>
            <person name="Magnuson J."/>
            <person name="Maillard F."/>
            <person name="Murat C."/>
            <person name="Nolan M."/>
            <person name="Ohm R.A."/>
            <person name="Pangilinan J."/>
            <person name="Pereira M.F."/>
            <person name="Perotto S."/>
            <person name="Peter M."/>
            <person name="Pfister S."/>
            <person name="Riley R."/>
            <person name="Sitrit Y."/>
            <person name="Stielow J.B."/>
            <person name="Szollosi G."/>
            <person name="Zifcakova L."/>
            <person name="Stursova M."/>
            <person name="Spatafora J.W."/>
            <person name="Tedersoo L."/>
            <person name="Vaario L.M."/>
            <person name="Yamada A."/>
            <person name="Yan M."/>
            <person name="Wang P."/>
            <person name="Xu J."/>
            <person name="Bruns T."/>
            <person name="Baldrian P."/>
            <person name="Vilgalys R."/>
            <person name="Dunand C."/>
            <person name="Henrissat B."/>
            <person name="Grigoriev I.V."/>
            <person name="Hibbett D."/>
            <person name="Nagy L.G."/>
            <person name="Martin F.M."/>
        </authorList>
    </citation>
    <scope>NUCLEOTIDE SEQUENCE</scope>
    <source>
        <strain evidence="1">P2</strain>
    </source>
</reference>
<name>A0ACB6Z9P9_THEGA</name>
<accession>A0ACB6Z9P9</accession>
<dbReference type="EMBL" id="MU118070">
    <property type="protein sequence ID" value="KAF9646013.1"/>
    <property type="molecule type" value="Genomic_DNA"/>
</dbReference>
<evidence type="ECO:0000313" key="1">
    <source>
        <dbReference type="EMBL" id="KAF9646013.1"/>
    </source>
</evidence>
<proteinExistence type="predicted"/>
<sequence length="74" mass="7969">MNAIRWSGIRSSYTKPGPTTISGVQHSTSSHGISVVAPEQQLDVFERVSLNCPVSADKAKKKAGSDVERRFIPG</sequence>